<dbReference type="CDD" id="cd00146">
    <property type="entry name" value="PKD"/>
    <property type="match status" value="1"/>
</dbReference>
<dbReference type="OrthoDB" id="596204at2"/>
<accession>A0A239C7V3</accession>
<dbReference type="SUPFAM" id="SSF49299">
    <property type="entry name" value="PKD domain"/>
    <property type="match status" value="1"/>
</dbReference>
<keyword evidence="3" id="KW-1185">Reference proteome</keyword>
<sequence length="1089" mass="120972">MNTKLDNITAQYRKFNENQALTEDQLNEFIDYFEDQDRLSRTRLSGTGIVCGFKTATAFGLPDPSLNGLGISQGAGVTTDGDIITLRNNIDGVKDVSIDFDGKVFTHYKAYTDILKYPHFSEVTSIIELRSQDDILEGETGFAVVDENLLNGKVVLLYLESYVNEESPCQDADCDNQGEEQVSELRVLLVDSADAQNIIDGNTQDTIYNKHNEFEELYDALPNIEVSRAFLTADVTTNNEVRAKFTNAIERDNVVSKLSAGFESISQTFNVEINLGGQTLNTLLTNLLNTSDTDFQYRYDVLKDLVATYNEVKDLLLHLKAECCPSIHSFPKHLMLGPVSASLELGENTEYRHDFYKSPILSEEDENYTRVVLLAERFVQKIESFRKFIGPVRITPSKKDASLGEKAVPFYYNVTDELLETWDYEKSENDKEDHNLSYHKGNLSSEDFIQNPLNYTLDDNNFFRIEGHLGQSYKIAYENINKIKTDYGLSFDIKTLMLRRKAVDVISGPVRGFPITSPTRALDTQIVSLEPTADVNDAQIVSADLVSDQDVLRRAEELPELSLESEATEISIADLRQQLLEVSEAFVSNAEADQQETLQTIANLDYQLNLLNEVEALTKPPLTQDGGVTVVTQDQKEDEIESELLSDFMERHSGIEHFAGVEPGGTFILVHESEDRPQVIADFSLPYLCCDKKDPVFLVLPVTQLCENDDPILMTVIPLDGEIKAFANGVAIPGITTNRGGQSVFNPSLVPTANHGDQITFTVNDDPVETVLTVVPQSQVTVVADNIVYDDNAESAEVDFVVTGHNASYTYQWNFGDGSPLVATQPVNGIVKHTYNLVVGQEDIYNPTLTITNANGCSTMVSIEPLSLKLVINRNTQIRIYFDSSGSMNSSLAPLTTMKDGVLKNTLLPLYDNDVAAYEDKVRIRNYGNERTFNVLNLEGEAAPEGNVIVLVFQDEASPVYHSSAITPRRTQFNTDIAAFKSRLSNNFGTGNPNYYRGIVFQVDGNGTFKTLMQAVETGNQSDYASVSNNLITEVADGQVQFQYDIQDGDTAQNYFNIIKAALESFGYDIPDSTLRVAAPSNPTPPSTL</sequence>
<dbReference type="Gene3D" id="2.60.40.10">
    <property type="entry name" value="Immunoglobulins"/>
    <property type="match status" value="1"/>
</dbReference>
<organism evidence="2 3">
    <name type="scientific">Dokdonia pacifica</name>
    <dbReference type="NCBI Taxonomy" id="1627892"/>
    <lineage>
        <taxon>Bacteria</taxon>
        <taxon>Pseudomonadati</taxon>
        <taxon>Bacteroidota</taxon>
        <taxon>Flavobacteriia</taxon>
        <taxon>Flavobacteriales</taxon>
        <taxon>Flavobacteriaceae</taxon>
        <taxon>Dokdonia</taxon>
    </lineage>
</organism>
<dbReference type="Proteomes" id="UP000198379">
    <property type="component" value="Unassembled WGS sequence"/>
</dbReference>
<dbReference type="RefSeq" id="WP_089373149.1">
    <property type="nucleotide sequence ID" value="NZ_BMEP01000004.1"/>
</dbReference>
<reference evidence="2 3" key="1">
    <citation type="submission" date="2017-06" db="EMBL/GenBank/DDBJ databases">
        <authorList>
            <person name="Kim H.J."/>
            <person name="Triplett B.A."/>
        </authorList>
    </citation>
    <scope>NUCLEOTIDE SEQUENCE [LARGE SCALE GENOMIC DNA]</scope>
    <source>
        <strain evidence="2 3">DSM 25597</strain>
    </source>
</reference>
<dbReference type="InterPro" id="IPR000601">
    <property type="entry name" value="PKD_dom"/>
</dbReference>
<evidence type="ECO:0000313" key="3">
    <source>
        <dbReference type="Proteomes" id="UP000198379"/>
    </source>
</evidence>
<dbReference type="InterPro" id="IPR035986">
    <property type="entry name" value="PKD_dom_sf"/>
</dbReference>
<dbReference type="AlphaFoldDB" id="A0A239C7V3"/>
<dbReference type="SMART" id="SM00089">
    <property type="entry name" value="PKD"/>
    <property type="match status" value="1"/>
</dbReference>
<dbReference type="InterPro" id="IPR022409">
    <property type="entry name" value="PKD/Chitinase_dom"/>
</dbReference>
<dbReference type="PROSITE" id="PS50093">
    <property type="entry name" value="PKD"/>
    <property type="match status" value="1"/>
</dbReference>
<feature type="domain" description="PKD" evidence="1">
    <location>
        <begin position="797"/>
        <end position="835"/>
    </location>
</feature>
<name>A0A239C7V3_9FLAO</name>
<evidence type="ECO:0000259" key="1">
    <source>
        <dbReference type="PROSITE" id="PS50093"/>
    </source>
</evidence>
<gene>
    <name evidence="2" type="ORF">SAMN06265376_107150</name>
</gene>
<evidence type="ECO:0000313" key="2">
    <source>
        <dbReference type="EMBL" id="SNS15701.1"/>
    </source>
</evidence>
<protein>
    <recommendedName>
        <fullName evidence="1">PKD domain-containing protein</fullName>
    </recommendedName>
</protein>
<dbReference type="EMBL" id="FZNY01000007">
    <property type="protein sequence ID" value="SNS15701.1"/>
    <property type="molecule type" value="Genomic_DNA"/>
</dbReference>
<proteinExistence type="predicted"/>
<dbReference type="InterPro" id="IPR013783">
    <property type="entry name" value="Ig-like_fold"/>
</dbReference>